<dbReference type="Proteomes" id="UP000075714">
    <property type="component" value="Unassembled WGS sequence"/>
</dbReference>
<dbReference type="InterPro" id="IPR035992">
    <property type="entry name" value="Ricin_B-like_lectins"/>
</dbReference>
<keyword evidence="4" id="KW-1185">Reference proteome</keyword>
<gene>
    <name evidence="3" type="ORF">GPECTOR_23g123</name>
</gene>
<proteinExistence type="predicted"/>
<dbReference type="PANTHER" id="PTHR24273:SF32">
    <property type="entry name" value="HYALIN"/>
    <property type="match status" value="1"/>
</dbReference>
<keyword evidence="1" id="KW-0677">Repeat</keyword>
<dbReference type="STRING" id="33097.A0A150GGS9"/>
<name>A0A150GGS9_GONPE</name>
<comment type="caution">
    <text evidence="3">The sequence shown here is derived from an EMBL/GenBank/DDBJ whole genome shotgun (WGS) entry which is preliminary data.</text>
</comment>
<evidence type="ECO:0000313" key="4">
    <source>
        <dbReference type="Proteomes" id="UP000075714"/>
    </source>
</evidence>
<dbReference type="InterPro" id="IPR003410">
    <property type="entry name" value="HYR_dom"/>
</dbReference>
<feature type="domain" description="HYR" evidence="2">
    <location>
        <begin position="307"/>
        <end position="391"/>
    </location>
</feature>
<sequence length="569" mass="58561">MNHPLPAFTYVWQVSCTATDNVGLTSEASFTITVTCMSASGLIKGSASVSAANLLTFDYTAITAGGLYPITAWEVPGTIIAPGDMAVEAAGSSGAVVTFFITTTNDVDYACTPASGSIFPIGNTTVQCSILGSDTASATFVVTVVPPTPPVFDPTTLPNVTANATSVQGALVQFPVFTASDVHSGPPIVACLPPSNSFFTIGTTPVFCSATDGVGNSASQTFYVTVLSSTFPEPTLQVPVNISYELIPGSTSRIVTYDVTPSVDLPFTCTPPSGSYFSPQSGGSAPNNVSCKFDGSVTEYTFGVWIWPSTAPVFTPPPSDVTVSANHSRGAILTIPHPAAIDAHSGPPTVDCDPPLDDSYLFPHGETTVTCVAVDGVGMQASASFMVKVENPCDSNPSPCGPAEVAISCNPIGVYDFTCTCQAGYIQGPSGACTRSLTQQVCTNGTTQWLDFQVTNNTAAYSICTPAALCFTAGPATDLVPVVTMAGKDLNGAPDQSFYIRPVIVNSLTLGYTLIPMQQPTKCLAVRGGSYANGADLVLADCARYGATAPPEQIFGLPISSNAGAQAEG</sequence>
<feature type="domain" description="HYR" evidence="2">
    <location>
        <begin position="145"/>
        <end position="228"/>
    </location>
</feature>
<dbReference type="Gene3D" id="2.80.10.50">
    <property type="match status" value="1"/>
</dbReference>
<evidence type="ECO:0000259" key="2">
    <source>
        <dbReference type="PROSITE" id="PS50825"/>
    </source>
</evidence>
<dbReference type="SUPFAM" id="SSF50370">
    <property type="entry name" value="Ricin B-like lectins"/>
    <property type="match status" value="1"/>
</dbReference>
<dbReference type="CDD" id="cd00161">
    <property type="entry name" value="beta-trefoil_Ricin-like"/>
    <property type="match status" value="1"/>
</dbReference>
<dbReference type="AlphaFoldDB" id="A0A150GGS9"/>
<reference evidence="4" key="1">
    <citation type="journal article" date="2016" name="Nat. Commun.">
        <title>The Gonium pectorale genome demonstrates co-option of cell cycle regulation during the evolution of multicellularity.</title>
        <authorList>
            <person name="Hanschen E.R."/>
            <person name="Marriage T.N."/>
            <person name="Ferris P.J."/>
            <person name="Hamaji T."/>
            <person name="Toyoda A."/>
            <person name="Fujiyama A."/>
            <person name="Neme R."/>
            <person name="Noguchi H."/>
            <person name="Minakuchi Y."/>
            <person name="Suzuki M."/>
            <person name="Kawai-Toyooka H."/>
            <person name="Smith D.R."/>
            <person name="Sparks H."/>
            <person name="Anderson J."/>
            <person name="Bakaric R."/>
            <person name="Luria V."/>
            <person name="Karger A."/>
            <person name="Kirschner M.W."/>
            <person name="Durand P.M."/>
            <person name="Michod R.E."/>
            <person name="Nozaki H."/>
            <person name="Olson B.J."/>
        </authorList>
    </citation>
    <scope>NUCLEOTIDE SEQUENCE [LARGE SCALE GENOMIC DNA]</scope>
    <source>
        <strain evidence="4">NIES-2863</strain>
    </source>
</reference>
<dbReference type="EMBL" id="LSYV01000024">
    <property type="protein sequence ID" value="KXZ49036.1"/>
    <property type="molecule type" value="Genomic_DNA"/>
</dbReference>
<dbReference type="PROSITE" id="PS50825">
    <property type="entry name" value="HYR"/>
    <property type="match status" value="2"/>
</dbReference>
<evidence type="ECO:0000313" key="3">
    <source>
        <dbReference type="EMBL" id="KXZ49036.1"/>
    </source>
</evidence>
<protein>
    <recommendedName>
        <fullName evidence="2">HYR domain-containing protein</fullName>
    </recommendedName>
</protein>
<evidence type="ECO:0000256" key="1">
    <source>
        <dbReference type="ARBA" id="ARBA00022737"/>
    </source>
</evidence>
<dbReference type="PANTHER" id="PTHR24273">
    <property type="entry name" value="FI04643P-RELATED"/>
    <property type="match status" value="1"/>
</dbReference>
<organism evidence="3 4">
    <name type="scientific">Gonium pectorale</name>
    <name type="common">Green alga</name>
    <dbReference type="NCBI Taxonomy" id="33097"/>
    <lineage>
        <taxon>Eukaryota</taxon>
        <taxon>Viridiplantae</taxon>
        <taxon>Chlorophyta</taxon>
        <taxon>core chlorophytes</taxon>
        <taxon>Chlorophyceae</taxon>
        <taxon>CS clade</taxon>
        <taxon>Chlamydomonadales</taxon>
        <taxon>Volvocaceae</taxon>
        <taxon>Gonium</taxon>
    </lineage>
</organism>
<dbReference type="OrthoDB" id="6515930at2759"/>
<accession>A0A150GGS9</accession>